<dbReference type="Pfam" id="PF00899">
    <property type="entry name" value="ThiF"/>
    <property type="match status" value="1"/>
</dbReference>
<keyword evidence="2" id="KW-0808">Transferase</keyword>
<name>A0ABS2G7M0_9FIRM</name>
<protein>
    <submittedName>
        <fullName evidence="2">Sulfur carrier protein ThiS adenylyltransferase ThiF</fullName>
    </submittedName>
</protein>
<dbReference type="PANTHER" id="PTHR43267">
    <property type="entry name" value="TRNA THREONYLCARBAMOYLADENOSINE DEHYDRATASE"/>
    <property type="match status" value="1"/>
</dbReference>
<evidence type="ECO:0000259" key="1">
    <source>
        <dbReference type="Pfam" id="PF00899"/>
    </source>
</evidence>
<keyword evidence="3" id="KW-1185">Reference proteome</keyword>
<dbReference type="InterPro" id="IPR000594">
    <property type="entry name" value="ThiF_NAD_FAD-bd"/>
</dbReference>
<dbReference type="Gene3D" id="3.40.50.720">
    <property type="entry name" value="NAD(P)-binding Rossmann-like Domain"/>
    <property type="match status" value="1"/>
</dbReference>
<dbReference type="SUPFAM" id="SSF69572">
    <property type="entry name" value="Activating enzymes of the ubiquitin-like proteins"/>
    <property type="match status" value="1"/>
</dbReference>
<dbReference type="InterPro" id="IPR035985">
    <property type="entry name" value="Ubiquitin-activating_enz"/>
</dbReference>
<dbReference type="EMBL" id="JACSNV010000005">
    <property type="protein sequence ID" value="MBM6877471.1"/>
    <property type="molecule type" value="Genomic_DNA"/>
</dbReference>
<dbReference type="PANTHER" id="PTHR43267:SF3">
    <property type="entry name" value="THIF PROTEIN"/>
    <property type="match status" value="1"/>
</dbReference>
<proteinExistence type="predicted"/>
<dbReference type="InterPro" id="IPR045886">
    <property type="entry name" value="ThiF/MoeB/HesA"/>
</dbReference>
<evidence type="ECO:0000313" key="3">
    <source>
        <dbReference type="Proteomes" id="UP000729290"/>
    </source>
</evidence>
<comment type="caution">
    <text evidence="2">The sequence shown here is derived from an EMBL/GenBank/DDBJ whole genome shotgun (WGS) entry which is preliminary data.</text>
</comment>
<dbReference type="GO" id="GO:0016779">
    <property type="term" value="F:nucleotidyltransferase activity"/>
    <property type="evidence" value="ECO:0007669"/>
    <property type="project" value="UniProtKB-KW"/>
</dbReference>
<dbReference type="Proteomes" id="UP000729290">
    <property type="component" value="Unassembled WGS sequence"/>
</dbReference>
<dbReference type="NCBIfam" id="NF006395">
    <property type="entry name" value="PRK08644.1"/>
    <property type="match status" value="1"/>
</dbReference>
<accession>A0ABS2G7M0</accession>
<sequence>MRPTREEMEAAFDARFPKEFHQAVASARVAVAGLGGLGSHIAVMLARSGVGHLFLVDFDRVEITNLNRQAYGISHLGQPKTQALTALLREIQPYLEIQTWNGMVTEENAAELFGGYPIVCEAFDRPENKAMLVNTLLCQCPDTVIVSGNGMAGYGDANEIHTRKIMDRLYVCGDGKTDVGRGMGLMAPRVAVCAGMQANQVLRLIAAQAGIKED</sequence>
<dbReference type="NCBIfam" id="TIGR02354">
    <property type="entry name" value="thiF_fam2"/>
    <property type="match status" value="1"/>
</dbReference>
<keyword evidence="2" id="KW-0548">Nucleotidyltransferase</keyword>
<reference evidence="2 3" key="1">
    <citation type="journal article" date="2021" name="Sci. Rep.">
        <title>The distribution of antibiotic resistance genes in chicken gut microbiota commensals.</title>
        <authorList>
            <person name="Juricova H."/>
            <person name="Matiasovicova J."/>
            <person name="Kubasova T."/>
            <person name="Cejkova D."/>
            <person name="Rychlik I."/>
        </authorList>
    </citation>
    <scope>NUCLEOTIDE SEQUENCE [LARGE SCALE GENOMIC DNA]</scope>
    <source>
        <strain evidence="2 3">An431b</strain>
    </source>
</reference>
<dbReference type="InterPro" id="IPR012729">
    <property type="entry name" value="ThiF_fam2"/>
</dbReference>
<dbReference type="RefSeq" id="WP_205133498.1">
    <property type="nucleotide sequence ID" value="NZ_JACSNT010000006.1"/>
</dbReference>
<gene>
    <name evidence="2" type="primary">thiF</name>
    <name evidence="2" type="ORF">H9X83_04795</name>
</gene>
<feature type="domain" description="THIF-type NAD/FAD binding fold" evidence="1">
    <location>
        <begin position="15"/>
        <end position="207"/>
    </location>
</feature>
<evidence type="ECO:0000313" key="2">
    <source>
        <dbReference type="EMBL" id="MBM6877471.1"/>
    </source>
</evidence>
<organism evidence="2 3">
    <name type="scientific">Anaerotignum lactatifermentans</name>
    <dbReference type="NCBI Taxonomy" id="160404"/>
    <lineage>
        <taxon>Bacteria</taxon>
        <taxon>Bacillati</taxon>
        <taxon>Bacillota</taxon>
        <taxon>Clostridia</taxon>
        <taxon>Lachnospirales</taxon>
        <taxon>Anaerotignaceae</taxon>
        <taxon>Anaerotignum</taxon>
    </lineage>
</organism>